<dbReference type="Proteomes" id="UP001229421">
    <property type="component" value="Unassembled WGS sequence"/>
</dbReference>
<feature type="transmembrane region" description="Helical" evidence="1">
    <location>
        <begin position="38"/>
        <end position="55"/>
    </location>
</feature>
<keyword evidence="1" id="KW-0812">Transmembrane</keyword>
<organism evidence="2 3">
    <name type="scientific">Tagetes erecta</name>
    <name type="common">African marigold</name>
    <dbReference type="NCBI Taxonomy" id="13708"/>
    <lineage>
        <taxon>Eukaryota</taxon>
        <taxon>Viridiplantae</taxon>
        <taxon>Streptophyta</taxon>
        <taxon>Embryophyta</taxon>
        <taxon>Tracheophyta</taxon>
        <taxon>Spermatophyta</taxon>
        <taxon>Magnoliopsida</taxon>
        <taxon>eudicotyledons</taxon>
        <taxon>Gunneridae</taxon>
        <taxon>Pentapetalae</taxon>
        <taxon>asterids</taxon>
        <taxon>campanulids</taxon>
        <taxon>Asterales</taxon>
        <taxon>Asteraceae</taxon>
        <taxon>Asteroideae</taxon>
        <taxon>Heliantheae alliance</taxon>
        <taxon>Tageteae</taxon>
        <taxon>Tagetes</taxon>
    </lineage>
</organism>
<reference evidence="2" key="1">
    <citation type="journal article" date="2023" name="bioRxiv">
        <title>Improved chromosome-level genome assembly for marigold (Tagetes erecta).</title>
        <authorList>
            <person name="Jiang F."/>
            <person name="Yuan L."/>
            <person name="Wang S."/>
            <person name="Wang H."/>
            <person name="Xu D."/>
            <person name="Wang A."/>
            <person name="Fan W."/>
        </authorList>
    </citation>
    <scope>NUCLEOTIDE SEQUENCE</scope>
    <source>
        <strain evidence="2">WSJ</strain>
        <tissue evidence="2">Leaf</tissue>
    </source>
</reference>
<keyword evidence="3" id="KW-1185">Reference proteome</keyword>
<protein>
    <submittedName>
        <fullName evidence="2">Uncharacterized protein</fullName>
    </submittedName>
</protein>
<dbReference type="EMBL" id="JAUHHV010000003">
    <property type="protein sequence ID" value="KAK1430779.1"/>
    <property type="molecule type" value="Genomic_DNA"/>
</dbReference>
<evidence type="ECO:0000313" key="2">
    <source>
        <dbReference type="EMBL" id="KAK1430779.1"/>
    </source>
</evidence>
<comment type="caution">
    <text evidence="2">The sequence shown here is derived from an EMBL/GenBank/DDBJ whole genome shotgun (WGS) entry which is preliminary data.</text>
</comment>
<name>A0AAD8KY83_TARER</name>
<evidence type="ECO:0000256" key="1">
    <source>
        <dbReference type="SAM" id="Phobius"/>
    </source>
</evidence>
<accession>A0AAD8KY83</accession>
<dbReference type="AlphaFoldDB" id="A0AAD8KY83"/>
<keyword evidence="1" id="KW-0472">Membrane</keyword>
<gene>
    <name evidence="2" type="ORF">QVD17_13778</name>
</gene>
<sequence length="75" mass="8470">MHGGVKSRSSDITKPNIKTKFTSQQSTNKCLNTTTHQATFSTFTILIHILIYIFIHQSTNHNSLHFDSFISLTST</sequence>
<evidence type="ECO:0000313" key="3">
    <source>
        <dbReference type="Proteomes" id="UP001229421"/>
    </source>
</evidence>
<keyword evidence="1" id="KW-1133">Transmembrane helix</keyword>
<proteinExistence type="predicted"/>